<dbReference type="AlphaFoldDB" id="A0A835VFQ4"/>
<sequence length="503" mass="56367">MFHSIIMKLCSMKARVSSQHPYERQPFHSALIIQLVYFVSLSCTGFMALKVAKPKHGLLNGPNNLDLLFISASASTVSSMGTIEMEDFSDSQLWVLTILMLFGGEVFTSMLGLQIMKAKNKRKEVIPETRAPISNEPECPISELNSVGDILPIDEELMKSNAIRSLSTIVLSYLATVITMGSVLVLLYIRLVPSAKDVLKRKHIKLATFSVFMTISSFTNCGFLPTNENMIPFKEDSFLQLLVVIIVLAGNTLFPSCLILLIWVLNKLTKGTVYSYMLHNPGSIGYQHLFTREDSIYLFYTVFVFIVVQIAAFCSLEWNSEALQKLNPFQKLIGALFQSVNTRHAGESIIDMSTVAPAVLVLYIVMMYLPPYTRFLPSKEVDNDTKGKGRSSFTRDAIISKLSILAVFVIIICITERKAMVEDPLNFNVLNIVFEVISAYGNVGFSIGYSCKRLLNPDSSCKDAWYGFVGRWSRQGKLTLMLVMFFGRLKTSIPEGGKFWKLL</sequence>
<evidence type="ECO:0000256" key="2">
    <source>
        <dbReference type="ARBA" id="ARBA00010864"/>
    </source>
</evidence>
<evidence type="ECO:0000256" key="7">
    <source>
        <dbReference type="ARBA" id="ARBA00023136"/>
    </source>
</evidence>
<dbReference type="GO" id="GO:0030001">
    <property type="term" value="P:metal ion transport"/>
    <property type="evidence" value="ECO:0007669"/>
    <property type="project" value="UniProtKB-ARBA"/>
</dbReference>
<gene>
    <name evidence="9" type="ORF">HPP92_000194</name>
</gene>
<keyword evidence="3" id="KW-0813">Transport</keyword>
<comment type="similarity">
    <text evidence="2">Belongs to the TrkH potassium transport family. HKT (TC 2.A.38.3) subfamily.</text>
</comment>
<proteinExistence type="inferred from homology"/>
<reference evidence="9 10" key="1">
    <citation type="journal article" date="2020" name="Nat. Food">
        <title>A phased Vanilla planifolia genome enables genetic improvement of flavour and production.</title>
        <authorList>
            <person name="Hasing T."/>
            <person name="Tang H."/>
            <person name="Brym M."/>
            <person name="Khazi F."/>
            <person name="Huang T."/>
            <person name="Chambers A.H."/>
        </authorList>
    </citation>
    <scope>NUCLEOTIDE SEQUENCE [LARGE SCALE GENOMIC DNA]</scope>
    <source>
        <tissue evidence="9">Leaf</tissue>
    </source>
</reference>
<keyword evidence="4 8" id="KW-0812">Transmembrane</keyword>
<feature type="transmembrane region" description="Helical" evidence="8">
    <location>
        <begin position="31"/>
        <end position="52"/>
    </location>
</feature>
<evidence type="ECO:0000256" key="3">
    <source>
        <dbReference type="ARBA" id="ARBA00022448"/>
    </source>
</evidence>
<dbReference type="InterPro" id="IPR051143">
    <property type="entry name" value="TrkH_K-transport"/>
</dbReference>
<feature type="transmembrane region" description="Helical" evidence="8">
    <location>
        <begin position="296"/>
        <end position="316"/>
    </location>
</feature>
<keyword evidence="5 8" id="KW-1133">Transmembrane helix</keyword>
<dbReference type="GO" id="GO:0098662">
    <property type="term" value="P:inorganic cation transmembrane transport"/>
    <property type="evidence" value="ECO:0007669"/>
    <property type="project" value="UniProtKB-ARBA"/>
</dbReference>
<feature type="transmembrane region" description="Helical" evidence="8">
    <location>
        <begin position="238"/>
        <end position="265"/>
    </location>
</feature>
<evidence type="ECO:0000256" key="4">
    <source>
        <dbReference type="ARBA" id="ARBA00022692"/>
    </source>
</evidence>
<protein>
    <submittedName>
        <fullName evidence="9">Uncharacterized protein</fullName>
    </submittedName>
</protein>
<accession>A0A835VFQ4</accession>
<organism evidence="9 10">
    <name type="scientific">Vanilla planifolia</name>
    <name type="common">Vanilla</name>
    <dbReference type="NCBI Taxonomy" id="51239"/>
    <lineage>
        <taxon>Eukaryota</taxon>
        <taxon>Viridiplantae</taxon>
        <taxon>Streptophyta</taxon>
        <taxon>Embryophyta</taxon>
        <taxon>Tracheophyta</taxon>
        <taxon>Spermatophyta</taxon>
        <taxon>Magnoliopsida</taxon>
        <taxon>Liliopsida</taxon>
        <taxon>Asparagales</taxon>
        <taxon>Orchidaceae</taxon>
        <taxon>Vanilloideae</taxon>
        <taxon>Vanilleae</taxon>
        <taxon>Vanilla</taxon>
    </lineage>
</organism>
<keyword evidence="7 8" id="KW-0472">Membrane</keyword>
<dbReference type="GO" id="GO:0005886">
    <property type="term" value="C:plasma membrane"/>
    <property type="evidence" value="ECO:0007669"/>
    <property type="project" value="TreeGrafter"/>
</dbReference>
<evidence type="ECO:0000256" key="6">
    <source>
        <dbReference type="ARBA" id="ARBA00023065"/>
    </source>
</evidence>
<dbReference type="InterPro" id="IPR003445">
    <property type="entry name" value="Cat_transpt"/>
</dbReference>
<dbReference type="EMBL" id="JADCNL010000001">
    <property type="protein sequence ID" value="KAG0495503.1"/>
    <property type="molecule type" value="Genomic_DNA"/>
</dbReference>
<keyword evidence="6" id="KW-0406">Ion transport</keyword>
<dbReference type="OrthoDB" id="44190at2759"/>
<evidence type="ECO:0000256" key="8">
    <source>
        <dbReference type="SAM" id="Phobius"/>
    </source>
</evidence>
<comment type="subcellular location">
    <subcellularLocation>
        <location evidence="1">Membrane</location>
        <topology evidence="1">Multi-pass membrane protein</topology>
    </subcellularLocation>
</comment>
<dbReference type="Pfam" id="PF02386">
    <property type="entry name" value="TrkH"/>
    <property type="match status" value="2"/>
</dbReference>
<evidence type="ECO:0000313" key="10">
    <source>
        <dbReference type="Proteomes" id="UP000636800"/>
    </source>
</evidence>
<evidence type="ECO:0000313" key="9">
    <source>
        <dbReference type="EMBL" id="KAG0495503.1"/>
    </source>
</evidence>
<dbReference type="PANTHER" id="PTHR31064:SF30">
    <property type="entry name" value="HIGH-AFFINITY POTASSIUM TRANSPORT PROTEIN-RELATED"/>
    <property type="match status" value="1"/>
</dbReference>
<feature type="transmembrane region" description="Helical" evidence="8">
    <location>
        <begin position="398"/>
        <end position="415"/>
    </location>
</feature>
<feature type="transmembrane region" description="Helical" evidence="8">
    <location>
        <begin position="427"/>
        <end position="449"/>
    </location>
</feature>
<feature type="transmembrane region" description="Helical" evidence="8">
    <location>
        <begin position="349"/>
        <end position="369"/>
    </location>
</feature>
<keyword evidence="10" id="KW-1185">Reference proteome</keyword>
<evidence type="ECO:0000256" key="1">
    <source>
        <dbReference type="ARBA" id="ARBA00004141"/>
    </source>
</evidence>
<feature type="transmembrane region" description="Helical" evidence="8">
    <location>
        <begin position="93"/>
        <end position="113"/>
    </location>
</feature>
<name>A0A835VFQ4_VANPL</name>
<evidence type="ECO:0000256" key="5">
    <source>
        <dbReference type="ARBA" id="ARBA00022989"/>
    </source>
</evidence>
<dbReference type="PANTHER" id="PTHR31064">
    <property type="entry name" value="POTASSIUM TRANSPORT PROTEIN DDB_G0292412-RELATED"/>
    <property type="match status" value="1"/>
</dbReference>
<feature type="transmembrane region" description="Helical" evidence="8">
    <location>
        <begin position="166"/>
        <end position="189"/>
    </location>
</feature>
<dbReference type="Proteomes" id="UP000636800">
    <property type="component" value="Chromosome 1"/>
</dbReference>
<comment type="caution">
    <text evidence="9">The sequence shown here is derived from an EMBL/GenBank/DDBJ whole genome shotgun (WGS) entry which is preliminary data.</text>
</comment>
<dbReference type="GO" id="GO:0008324">
    <property type="term" value="F:monoatomic cation transmembrane transporter activity"/>
    <property type="evidence" value="ECO:0007669"/>
    <property type="project" value="InterPro"/>
</dbReference>